<dbReference type="HOGENOM" id="CLU_1653444_0_0_1"/>
<evidence type="ECO:0000313" key="3">
    <source>
        <dbReference type="Proteomes" id="UP000054248"/>
    </source>
</evidence>
<name>A0A0C3L224_9AGAM</name>
<reference evidence="3" key="2">
    <citation type="submission" date="2015-01" db="EMBL/GenBank/DDBJ databases">
        <title>Evolutionary Origins and Diversification of the Mycorrhizal Mutualists.</title>
        <authorList>
            <consortium name="DOE Joint Genome Institute"/>
            <consortium name="Mycorrhizal Genomics Consortium"/>
            <person name="Kohler A."/>
            <person name="Kuo A."/>
            <person name="Nagy L.G."/>
            <person name="Floudas D."/>
            <person name="Copeland A."/>
            <person name="Barry K.W."/>
            <person name="Cichocki N."/>
            <person name="Veneault-Fourrey C."/>
            <person name="LaButti K."/>
            <person name="Lindquist E.A."/>
            <person name="Lipzen A."/>
            <person name="Lundell T."/>
            <person name="Morin E."/>
            <person name="Murat C."/>
            <person name="Riley R."/>
            <person name="Ohm R."/>
            <person name="Sun H."/>
            <person name="Tunlid A."/>
            <person name="Henrissat B."/>
            <person name="Grigoriev I.V."/>
            <person name="Hibbett D.S."/>
            <person name="Martin F."/>
        </authorList>
    </citation>
    <scope>NUCLEOTIDE SEQUENCE [LARGE SCALE GENOMIC DNA]</scope>
    <source>
        <strain evidence="3">MUT 4182</strain>
    </source>
</reference>
<evidence type="ECO:0000313" key="2">
    <source>
        <dbReference type="EMBL" id="KIO15757.1"/>
    </source>
</evidence>
<dbReference type="Proteomes" id="UP000054248">
    <property type="component" value="Unassembled WGS sequence"/>
</dbReference>
<reference evidence="2 3" key="1">
    <citation type="submission" date="2014-04" db="EMBL/GenBank/DDBJ databases">
        <authorList>
            <consortium name="DOE Joint Genome Institute"/>
            <person name="Kuo A."/>
            <person name="Girlanda M."/>
            <person name="Perotto S."/>
            <person name="Kohler A."/>
            <person name="Nagy L.G."/>
            <person name="Floudas D."/>
            <person name="Copeland A."/>
            <person name="Barry K.W."/>
            <person name="Cichocki N."/>
            <person name="Veneault-Fourrey C."/>
            <person name="LaButti K."/>
            <person name="Lindquist E.A."/>
            <person name="Lipzen A."/>
            <person name="Lundell T."/>
            <person name="Morin E."/>
            <person name="Murat C."/>
            <person name="Sun H."/>
            <person name="Tunlid A."/>
            <person name="Henrissat B."/>
            <person name="Grigoriev I.V."/>
            <person name="Hibbett D.S."/>
            <person name="Martin F."/>
            <person name="Nordberg H.P."/>
            <person name="Cantor M.N."/>
            <person name="Hua S.X."/>
        </authorList>
    </citation>
    <scope>NUCLEOTIDE SEQUENCE [LARGE SCALE GENOMIC DNA]</scope>
    <source>
        <strain evidence="2 3">MUT 4182</strain>
    </source>
</reference>
<evidence type="ECO:0000256" key="1">
    <source>
        <dbReference type="SAM" id="MobiDB-lite"/>
    </source>
</evidence>
<feature type="compositionally biased region" description="Polar residues" evidence="1">
    <location>
        <begin position="99"/>
        <end position="113"/>
    </location>
</feature>
<protein>
    <submittedName>
        <fullName evidence="2">Uncharacterized protein</fullName>
    </submittedName>
</protein>
<accession>A0A0C3L224</accession>
<gene>
    <name evidence="2" type="ORF">M407DRAFT_247160</name>
</gene>
<dbReference type="AlphaFoldDB" id="A0A0C3L224"/>
<keyword evidence="3" id="KW-1185">Reference proteome</keyword>
<dbReference type="EMBL" id="KN823835">
    <property type="protein sequence ID" value="KIO15757.1"/>
    <property type="molecule type" value="Genomic_DNA"/>
</dbReference>
<feature type="region of interest" description="Disordered" evidence="1">
    <location>
        <begin position="63"/>
        <end position="113"/>
    </location>
</feature>
<organism evidence="2 3">
    <name type="scientific">Tulasnella calospora MUT 4182</name>
    <dbReference type="NCBI Taxonomy" id="1051891"/>
    <lineage>
        <taxon>Eukaryota</taxon>
        <taxon>Fungi</taxon>
        <taxon>Dikarya</taxon>
        <taxon>Basidiomycota</taxon>
        <taxon>Agaricomycotina</taxon>
        <taxon>Agaricomycetes</taxon>
        <taxon>Cantharellales</taxon>
        <taxon>Tulasnellaceae</taxon>
        <taxon>Tulasnella</taxon>
    </lineage>
</organism>
<proteinExistence type="predicted"/>
<sequence>MRARGLAVLDQVEERFQGSPTRRPAYVFEPHHTGDVLDGFRVHGYPCGVLSANGPPGIVKVRGQPPRYSAAPLRCSKEPHNPDPSRVPSPLRRTIGTPIFTSDDGQYSSANASRSWLAQEGPVSSDRSLLLGSGPDRDLEQVCELVRKLPMLKLSSSSSS</sequence>